<keyword evidence="2" id="KW-1185">Reference proteome</keyword>
<name>A0ABU6N8H2_9BACI</name>
<dbReference type="Proteomes" id="UP001330749">
    <property type="component" value="Unassembled WGS sequence"/>
</dbReference>
<sequence length="55" mass="6465">MFFAPLQLLIEQALEDSGHLGIVKKRFLLFYNPLMTLAPIRSFKDFKKAFEFKTN</sequence>
<dbReference type="RefSeq" id="WP_327967451.1">
    <property type="nucleotide sequence ID" value="NZ_JARMQG010000092.1"/>
</dbReference>
<dbReference type="EMBL" id="JARMQG010000092">
    <property type="protein sequence ID" value="MED3562517.1"/>
    <property type="molecule type" value="Genomic_DNA"/>
</dbReference>
<evidence type="ECO:0000313" key="1">
    <source>
        <dbReference type="EMBL" id="MED3562517.1"/>
    </source>
</evidence>
<accession>A0ABU6N8H2</accession>
<evidence type="ECO:0000313" key="2">
    <source>
        <dbReference type="Proteomes" id="UP001330749"/>
    </source>
</evidence>
<organism evidence="1 2">
    <name type="scientific">Bacillus xiapuensis</name>
    <dbReference type="NCBI Taxonomy" id="2014075"/>
    <lineage>
        <taxon>Bacteria</taxon>
        <taxon>Bacillati</taxon>
        <taxon>Bacillota</taxon>
        <taxon>Bacilli</taxon>
        <taxon>Bacillales</taxon>
        <taxon>Bacillaceae</taxon>
        <taxon>Bacillus</taxon>
    </lineage>
</organism>
<comment type="caution">
    <text evidence="1">The sequence shown here is derived from an EMBL/GenBank/DDBJ whole genome shotgun (WGS) entry which is preliminary data.</text>
</comment>
<proteinExistence type="predicted"/>
<protein>
    <submittedName>
        <fullName evidence="1">Uncharacterized protein</fullName>
    </submittedName>
</protein>
<gene>
    <name evidence="1" type="ORF">P4447_08610</name>
</gene>
<reference evidence="1 2" key="1">
    <citation type="submission" date="2023-03" db="EMBL/GenBank/DDBJ databases">
        <title>Bacillus Genome Sequencing.</title>
        <authorList>
            <person name="Dunlap C."/>
        </authorList>
    </citation>
    <scope>NUCLEOTIDE SEQUENCE [LARGE SCALE GENOMIC DNA]</scope>
    <source>
        <strain evidence="1 2">B-14544</strain>
    </source>
</reference>